<dbReference type="STRING" id="44252.DJ90_3285"/>
<evidence type="ECO:0000256" key="1">
    <source>
        <dbReference type="SAM" id="SignalP"/>
    </source>
</evidence>
<feature type="domain" description="Transglutaminase-like" evidence="2">
    <location>
        <begin position="184"/>
        <end position="242"/>
    </location>
</feature>
<keyword evidence="1" id="KW-0732">Signal</keyword>
<dbReference type="Gene3D" id="3.10.620.30">
    <property type="match status" value="1"/>
</dbReference>
<dbReference type="Pfam" id="PF01841">
    <property type="entry name" value="Transglut_core"/>
    <property type="match status" value="1"/>
</dbReference>
<dbReference type="EMBL" id="JMQA01000022">
    <property type="protein sequence ID" value="KFN09605.1"/>
    <property type="molecule type" value="Genomic_DNA"/>
</dbReference>
<proteinExistence type="predicted"/>
<protein>
    <submittedName>
        <fullName evidence="3">Transglutaminase-like superfamily protein</fullName>
    </submittedName>
</protein>
<dbReference type="InterPro" id="IPR038765">
    <property type="entry name" value="Papain-like_cys_pep_sf"/>
</dbReference>
<accession>A0A090ZHD0</accession>
<dbReference type="SUPFAM" id="SSF54001">
    <property type="entry name" value="Cysteine proteinases"/>
    <property type="match status" value="1"/>
</dbReference>
<evidence type="ECO:0000313" key="4">
    <source>
        <dbReference type="Proteomes" id="UP000029278"/>
    </source>
</evidence>
<dbReference type="InterPro" id="IPR052557">
    <property type="entry name" value="CAP/Cytokinesis_protein"/>
</dbReference>
<organism evidence="3 4">
    <name type="scientific">Paenibacillus macerans</name>
    <name type="common">Bacillus macerans</name>
    <dbReference type="NCBI Taxonomy" id="44252"/>
    <lineage>
        <taxon>Bacteria</taxon>
        <taxon>Bacillati</taxon>
        <taxon>Bacillota</taxon>
        <taxon>Bacilli</taxon>
        <taxon>Bacillales</taxon>
        <taxon>Paenibacillaceae</taxon>
        <taxon>Paenibacillus</taxon>
    </lineage>
</organism>
<evidence type="ECO:0000313" key="3">
    <source>
        <dbReference type="EMBL" id="KFN09605.1"/>
    </source>
</evidence>
<dbReference type="Proteomes" id="UP000029278">
    <property type="component" value="Unassembled WGS sequence"/>
</dbReference>
<keyword evidence="4" id="KW-1185">Reference proteome</keyword>
<dbReference type="AlphaFoldDB" id="A0A090ZHD0"/>
<dbReference type="GO" id="GO:0005737">
    <property type="term" value="C:cytoplasm"/>
    <property type="evidence" value="ECO:0007669"/>
    <property type="project" value="TreeGrafter"/>
</dbReference>
<dbReference type="PANTHER" id="PTHR46333:SF2">
    <property type="entry name" value="CYTOKINESIS PROTEIN 3"/>
    <property type="match status" value="1"/>
</dbReference>
<dbReference type="PANTHER" id="PTHR46333">
    <property type="entry name" value="CYTOKINESIS PROTEIN 3"/>
    <property type="match status" value="1"/>
</dbReference>
<dbReference type="OrthoDB" id="9787782at2"/>
<dbReference type="SMART" id="SM00460">
    <property type="entry name" value="TGc"/>
    <property type="match status" value="1"/>
</dbReference>
<dbReference type="PATRIC" id="fig|44252.3.peg.2425"/>
<gene>
    <name evidence="3" type="ORF">DJ90_3285</name>
</gene>
<feature type="chain" id="PRO_5001867896" evidence="1">
    <location>
        <begin position="26"/>
        <end position="268"/>
    </location>
</feature>
<name>A0A090ZHD0_PAEMA</name>
<dbReference type="InterPro" id="IPR002931">
    <property type="entry name" value="Transglutaminase-like"/>
</dbReference>
<sequence>MRKLMFATLTLVLLFAGFGGTGARAAELEGWLNKDNLSQGAVTIHYDVKLNVKTKLVIEKGNNKYTYNLTYGAQGETFPLQMGNGDYTISLLEQIKGTTYRLVQKDTVKLDLQDETPVYLSSTQNVNWNIDGLAAKKAAELTKDAAADEDKVKAIYNYIIRTIKYDDSLAFTATSNYLPNIERTLTAKKDTCYGFSSLFAGMLRSVGVPAKLAMGSSDYVKTYHAWNEVYINGRWVVIDTTADAGWNGTTTAFTMIKDASKYKADKLY</sequence>
<dbReference type="GeneID" id="77006620"/>
<reference evidence="3 4" key="1">
    <citation type="submission" date="2014-04" db="EMBL/GenBank/DDBJ databases">
        <authorList>
            <person name="Bishop-Lilly K.A."/>
            <person name="Broomall S.M."/>
            <person name="Chain P.S."/>
            <person name="Chertkov O."/>
            <person name="Coyne S.R."/>
            <person name="Daligault H.E."/>
            <person name="Davenport K.W."/>
            <person name="Erkkila T."/>
            <person name="Frey K.G."/>
            <person name="Gibbons H.S."/>
            <person name="Gu W."/>
            <person name="Jaissle J."/>
            <person name="Johnson S.L."/>
            <person name="Koroleva G.I."/>
            <person name="Ladner J.T."/>
            <person name="Lo C.-C."/>
            <person name="Minogue T.D."/>
            <person name="Munk C."/>
            <person name="Palacios G.F."/>
            <person name="Redden C.L."/>
            <person name="Rosenzweig C.N."/>
            <person name="Scholz M.B."/>
            <person name="Teshima H."/>
            <person name="Xu Y."/>
        </authorList>
    </citation>
    <scope>NUCLEOTIDE SEQUENCE [LARGE SCALE GENOMIC DNA]</scope>
    <source>
        <strain evidence="3 4">8244</strain>
    </source>
</reference>
<evidence type="ECO:0000259" key="2">
    <source>
        <dbReference type="SMART" id="SM00460"/>
    </source>
</evidence>
<feature type="signal peptide" evidence="1">
    <location>
        <begin position="1"/>
        <end position="25"/>
    </location>
</feature>
<comment type="caution">
    <text evidence="3">The sequence shown here is derived from an EMBL/GenBank/DDBJ whole genome shotgun (WGS) entry which is preliminary data.</text>
</comment>
<dbReference type="RefSeq" id="WP_036622102.1">
    <property type="nucleotide sequence ID" value="NZ_JAHAJO010000062.1"/>
</dbReference>
<dbReference type="HOGENOM" id="CLU_054517_0_0_9"/>